<gene>
    <name evidence="1" type="ORF">NCF85_11345</name>
</gene>
<organism evidence="1 2">
    <name type="scientific">Qipengyuania citrea</name>
    <dbReference type="NCBI Taxonomy" id="225971"/>
    <lineage>
        <taxon>Bacteria</taxon>
        <taxon>Pseudomonadati</taxon>
        <taxon>Pseudomonadota</taxon>
        <taxon>Alphaproteobacteria</taxon>
        <taxon>Sphingomonadales</taxon>
        <taxon>Erythrobacteraceae</taxon>
        <taxon>Qipengyuania</taxon>
    </lineage>
</organism>
<sequence length="106" mass="12291">MHIHYSYCPQGPYIAKDLERLIEFFEDLGVECLTNLEIRCNPWRKGKRLQAVNEEGKIRPFTITLQPGDERYEPLPPNVRYEPITIRERPDELGDTGLATAFGIDD</sequence>
<name>A0ABY4U9I6_9SPHN</name>
<keyword evidence="2" id="KW-1185">Reference proteome</keyword>
<evidence type="ECO:0000313" key="1">
    <source>
        <dbReference type="EMBL" id="USA60680.1"/>
    </source>
</evidence>
<reference evidence="1 2" key="1">
    <citation type="submission" date="2022-06" db="EMBL/GenBank/DDBJ databases">
        <authorList>
            <person name="Liu G."/>
        </authorList>
    </citation>
    <scope>NUCLEOTIDE SEQUENCE [LARGE SCALE GENOMIC DNA]</scope>
    <source>
        <strain evidence="1 2">E4</strain>
    </source>
</reference>
<evidence type="ECO:0000313" key="2">
    <source>
        <dbReference type="Proteomes" id="UP001056619"/>
    </source>
</evidence>
<dbReference type="RefSeq" id="WP_301641672.1">
    <property type="nucleotide sequence ID" value="NZ_CP098494.1"/>
</dbReference>
<protein>
    <submittedName>
        <fullName evidence="1">Uncharacterized protein</fullName>
    </submittedName>
</protein>
<proteinExistence type="predicted"/>
<accession>A0ABY4U9I6</accession>
<dbReference type="EMBL" id="CP098494">
    <property type="protein sequence ID" value="USA60680.1"/>
    <property type="molecule type" value="Genomic_DNA"/>
</dbReference>
<dbReference type="Proteomes" id="UP001056619">
    <property type="component" value="Chromosome"/>
</dbReference>